<protein>
    <submittedName>
        <fullName evidence="2">Uncharacterized protein</fullName>
    </submittedName>
</protein>
<dbReference type="EnsemblPlants" id="ORUFI09G10240.1">
    <property type="protein sequence ID" value="ORUFI09G10240.1"/>
    <property type="gene ID" value="ORUFI09G10240"/>
</dbReference>
<reference evidence="3" key="1">
    <citation type="submission" date="2013-06" db="EMBL/GenBank/DDBJ databases">
        <authorList>
            <person name="Zhao Q."/>
        </authorList>
    </citation>
    <scope>NUCLEOTIDE SEQUENCE</scope>
    <source>
        <strain evidence="3">cv. W1943</strain>
    </source>
</reference>
<dbReference type="Proteomes" id="UP000008022">
    <property type="component" value="Unassembled WGS sequence"/>
</dbReference>
<proteinExistence type="predicted"/>
<evidence type="ECO:0000313" key="3">
    <source>
        <dbReference type="Proteomes" id="UP000008022"/>
    </source>
</evidence>
<evidence type="ECO:0000256" key="1">
    <source>
        <dbReference type="SAM" id="MobiDB-lite"/>
    </source>
</evidence>
<feature type="region of interest" description="Disordered" evidence="1">
    <location>
        <begin position="93"/>
        <end position="139"/>
    </location>
</feature>
<reference evidence="2" key="2">
    <citation type="submission" date="2015-06" db="UniProtKB">
        <authorList>
            <consortium name="EnsemblPlants"/>
        </authorList>
    </citation>
    <scope>IDENTIFICATION</scope>
</reference>
<keyword evidence="3" id="KW-1185">Reference proteome</keyword>
<feature type="compositionally biased region" description="Basic and acidic residues" evidence="1">
    <location>
        <begin position="103"/>
        <end position="113"/>
    </location>
</feature>
<sequence length="139" mass="15129">MAIEGHGGGGGNNTMTTPASLSLPAAKWKDDTCTGNRMVAHWRRRMPRWCSAAGVGEDEVDLPACSTDLGEGDEATLHDAMALLGVDGFGRATMMPKRRRRPVNKERERDNGERGLTMNGNASFSAADDEEEFWTKEDS</sequence>
<dbReference type="HOGENOM" id="CLU_1848393_0_0_1"/>
<dbReference type="Gramene" id="ORUFI09G10240.1">
    <property type="protein sequence ID" value="ORUFI09G10240.1"/>
    <property type="gene ID" value="ORUFI09G10240"/>
</dbReference>
<name>A0A0E0QR52_ORYRU</name>
<accession>A0A0E0QR52</accession>
<organism evidence="2 3">
    <name type="scientific">Oryza rufipogon</name>
    <name type="common">Brownbeard rice</name>
    <name type="synonym">Asian wild rice</name>
    <dbReference type="NCBI Taxonomy" id="4529"/>
    <lineage>
        <taxon>Eukaryota</taxon>
        <taxon>Viridiplantae</taxon>
        <taxon>Streptophyta</taxon>
        <taxon>Embryophyta</taxon>
        <taxon>Tracheophyta</taxon>
        <taxon>Spermatophyta</taxon>
        <taxon>Magnoliopsida</taxon>
        <taxon>Liliopsida</taxon>
        <taxon>Poales</taxon>
        <taxon>Poaceae</taxon>
        <taxon>BOP clade</taxon>
        <taxon>Oryzoideae</taxon>
        <taxon>Oryzeae</taxon>
        <taxon>Oryzinae</taxon>
        <taxon>Oryza</taxon>
    </lineage>
</organism>
<dbReference type="AlphaFoldDB" id="A0A0E0QR52"/>
<evidence type="ECO:0000313" key="2">
    <source>
        <dbReference type="EnsemblPlants" id="ORUFI09G10240.1"/>
    </source>
</evidence>